<name>A0A512TNA5_CLOBU</name>
<dbReference type="GO" id="GO:0005506">
    <property type="term" value="F:iron ion binding"/>
    <property type="evidence" value="ECO:0007669"/>
    <property type="project" value="InterPro"/>
</dbReference>
<gene>
    <name evidence="2" type="ORF">CBU02nite_22550</name>
</gene>
<comment type="caution">
    <text evidence="2">The sequence shown here is derived from an EMBL/GenBank/DDBJ whole genome shotgun (WGS) entry which is preliminary data.</text>
</comment>
<dbReference type="RefSeq" id="WP_243125123.1">
    <property type="nucleotide sequence ID" value="NZ_BKBC01000031.1"/>
</dbReference>
<protein>
    <recommendedName>
        <fullName evidence="1">NIF system FeS cluster assembly NifU N-terminal domain-containing protein</fullName>
    </recommendedName>
</protein>
<evidence type="ECO:0000259" key="1">
    <source>
        <dbReference type="Pfam" id="PF01592"/>
    </source>
</evidence>
<dbReference type="GO" id="GO:0051536">
    <property type="term" value="F:iron-sulfur cluster binding"/>
    <property type="evidence" value="ECO:0007669"/>
    <property type="project" value="InterPro"/>
</dbReference>
<feature type="domain" description="NIF system FeS cluster assembly NifU N-terminal" evidence="1">
    <location>
        <begin position="8"/>
        <end position="54"/>
    </location>
</feature>
<dbReference type="Proteomes" id="UP000321089">
    <property type="component" value="Unassembled WGS sequence"/>
</dbReference>
<reference evidence="2 3" key="1">
    <citation type="submission" date="2019-07" db="EMBL/GenBank/DDBJ databases">
        <title>Whole genome shotgun sequence of Clostridium butyricum NBRC 3858.</title>
        <authorList>
            <person name="Hosoyama A."/>
            <person name="Uohara A."/>
            <person name="Ohji S."/>
            <person name="Ichikawa N."/>
        </authorList>
    </citation>
    <scope>NUCLEOTIDE SEQUENCE [LARGE SCALE GENOMIC DNA]</scope>
    <source>
        <strain evidence="2 3">NBRC 3858</strain>
    </source>
</reference>
<evidence type="ECO:0000313" key="3">
    <source>
        <dbReference type="Proteomes" id="UP000321089"/>
    </source>
</evidence>
<sequence>MYGYNKLKDIREELEITEDYIVDALRELPQHKKHCSNFGVAGLRNDIKDYIGIIAKLKYTIRTS</sequence>
<dbReference type="EMBL" id="BKBC01000031">
    <property type="protein sequence ID" value="GEQ21749.1"/>
    <property type="molecule type" value="Genomic_DNA"/>
</dbReference>
<organism evidence="2 3">
    <name type="scientific">Clostridium butyricum</name>
    <dbReference type="NCBI Taxonomy" id="1492"/>
    <lineage>
        <taxon>Bacteria</taxon>
        <taxon>Bacillati</taxon>
        <taxon>Bacillota</taxon>
        <taxon>Clostridia</taxon>
        <taxon>Eubacteriales</taxon>
        <taxon>Clostridiaceae</taxon>
        <taxon>Clostridium</taxon>
    </lineage>
</organism>
<dbReference type="AlphaFoldDB" id="A0A512TNA5"/>
<dbReference type="InterPro" id="IPR002871">
    <property type="entry name" value="NIF_FeS_clus_asmbl_NifU_N"/>
</dbReference>
<dbReference type="GO" id="GO:0016226">
    <property type="term" value="P:iron-sulfur cluster assembly"/>
    <property type="evidence" value="ECO:0007669"/>
    <property type="project" value="InterPro"/>
</dbReference>
<proteinExistence type="predicted"/>
<dbReference type="Pfam" id="PF01592">
    <property type="entry name" value="NifU_N"/>
    <property type="match status" value="1"/>
</dbReference>
<evidence type="ECO:0000313" key="2">
    <source>
        <dbReference type="EMBL" id="GEQ21749.1"/>
    </source>
</evidence>
<dbReference type="Gene3D" id="3.90.1010.10">
    <property type="match status" value="1"/>
</dbReference>
<accession>A0A512TNA5</accession>